<evidence type="ECO:0000313" key="3">
    <source>
        <dbReference type="EMBL" id="MDT0630739.1"/>
    </source>
</evidence>
<keyword evidence="2" id="KW-0472">Membrane</keyword>
<comment type="caution">
    <text evidence="3">The sequence shown here is derived from an EMBL/GenBank/DDBJ whole genome shotgun (WGS) entry which is preliminary data.</text>
</comment>
<feature type="transmembrane region" description="Helical" evidence="2">
    <location>
        <begin position="39"/>
        <end position="64"/>
    </location>
</feature>
<organism evidence="3 4">
    <name type="scientific">Rubrivirga litoralis</name>
    <dbReference type="NCBI Taxonomy" id="3075598"/>
    <lineage>
        <taxon>Bacteria</taxon>
        <taxon>Pseudomonadati</taxon>
        <taxon>Rhodothermota</taxon>
        <taxon>Rhodothermia</taxon>
        <taxon>Rhodothermales</taxon>
        <taxon>Rubricoccaceae</taxon>
        <taxon>Rubrivirga</taxon>
    </lineage>
</organism>
<keyword evidence="2" id="KW-1133">Transmembrane helix</keyword>
<dbReference type="Pfam" id="PF11297">
    <property type="entry name" value="DUF3098"/>
    <property type="match status" value="1"/>
</dbReference>
<feature type="transmembrane region" description="Helical" evidence="2">
    <location>
        <begin position="6"/>
        <end position="27"/>
    </location>
</feature>
<dbReference type="RefSeq" id="WP_311662124.1">
    <property type="nucleotide sequence ID" value="NZ_JAVRHT010000004.1"/>
</dbReference>
<evidence type="ECO:0000256" key="2">
    <source>
        <dbReference type="SAM" id="Phobius"/>
    </source>
</evidence>
<dbReference type="InterPro" id="IPR021448">
    <property type="entry name" value="DUF3098"/>
</dbReference>
<protein>
    <submittedName>
        <fullName evidence="3">DUF3098 domain-containing protein</fullName>
    </submittedName>
</protein>
<name>A0ABU3BN72_9BACT</name>
<keyword evidence="4" id="KW-1185">Reference proteome</keyword>
<evidence type="ECO:0000256" key="1">
    <source>
        <dbReference type="SAM" id="MobiDB-lite"/>
    </source>
</evidence>
<keyword evidence="2" id="KW-0812">Transmembrane</keyword>
<sequence>MPFDRVNYVLLLGAVGLILLGYVLMLVDNATNPDAVDSTLSLVVAPLLLLGGYLGVAAAVLWGVPRDAGPDAPPAAAPESRRAAPIPDA</sequence>
<proteinExistence type="predicted"/>
<reference evidence="3 4" key="1">
    <citation type="submission" date="2023-09" db="EMBL/GenBank/DDBJ databases">
        <authorList>
            <person name="Rey-Velasco X."/>
        </authorList>
    </citation>
    <scope>NUCLEOTIDE SEQUENCE [LARGE SCALE GENOMIC DNA]</scope>
    <source>
        <strain evidence="3 4">F394</strain>
    </source>
</reference>
<gene>
    <name evidence="3" type="ORF">RM540_03175</name>
</gene>
<dbReference type="Proteomes" id="UP001267426">
    <property type="component" value="Unassembled WGS sequence"/>
</dbReference>
<feature type="region of interest" description="Disordered" evidence="1">
    <location>
        <begin position="70"/>
        <end position="89"/>
    </location>
</feature>
<evidence type="ECO:0000313" key="4">
    <source>
        <dbReference type="Proteomes" id="UP001267426"/>
    </source>
</evidence>
<accession>A0ABU3BN72</accession>
<dbReference type="EMBL" id="JAVRHT010000004">
    <property type="protein sequence ID" value="MDT0630739.1"/>
    <property type="molecule type" value="Genomic_DNA"/>
</dbReference>